<dbReference type="Proteomes" id="UP000693981">
    <property type="component" value="Unassembled WGS sequence"/>
</dbReference>
<dbReference type="EMBL" id="JAGDFL010000139">
    <property type="protein sequence ID" value="KAG7396799.1"/>
    <property type="molecule type" value="Genomic_DNA"/>
</dbReference>
<keyword evidence="1" id="KW-0175">Coiled coil</keyword>
<dbReference type="AlphaFoldDB" id="A0A8T1WYK3"/>
<feature type="coiled-coil region" evidence="1">
    <location>
        <begin position="94"/>
        <end position="128"/>
    </location>
</feature>
<evidence type="ECO:0000256" key="1">
    <source>
        <dbReference type="SAM" id="Coils"/>
    </source>
</evidence>
<keyword evidence="4" id="KW-1185">Reference proteome</keyword>
<feature type="region of interest" description="Disordered" evidence="2">
    <location>
        <begin position="675"/>
        <end position="699"/>
    </location>
</feature>
<evidence type="ECO:0000256" key="2">
    <source>
        <dbReference type="SAM" id="MobiDB-lite"/>
    </source>
</evidence>
<feature type="compositionally biased region" description="Polar residues" evidence="2">
    <location>
        <begin position="298"/>
        <end position="308"/>
    </location>
</feature>
<dbReference type="OrthoDB" id="67805at2759"/>
<gene>
    <name evidence="3" type="ORF">PHYBOEH_001717</name>
</gene>
<reference evidence="3" key="1">
    <citation type="submission" date="2021-02" db="EMBL/GenBank/DDBJ databases">
        <authorList>
            <person name="Palmer J.M."/>
        </authorList>
    </citation>
    <scope>NUCLEOTIDE SEQUENCE</scope>
    <source>
        <strain evidence="3">SCRP23</strain>
    </source>
</reference>
<evidence type="ECO:0000313" key="3">
    <source>
        <dbReference type="EMBL" id="KAG7396799.1"/>
    </source>
</evidence>
<sequence length="714" mass="81727">MKPTPSVHPIDTLSKKLRQQAKELTQVYEELEKQNLQIDKYKRQIKSHKRELEQLRAQQAKAAENDSKARNSKTVALEQKKRAAQMMIGTPSTGASLGQKREELDRKLKDAERERKKYELAAKRIETALVDLRVFQNDRMENMLSGAKTSKPGQDATSANDLETVLNEQRAYIRVLEEAVHLKATEFEITGHEELLVVLAELRHTIYQQEKEVDEKNHAVAALQDQLELEQQNHAVTKELMATLQRKQEDAVQHSHEQESELHTQIDEMRSQLQRQEEQIRQFRDMSNDAQRSEETLQSRLNASAKSQNLTEAKLEDATRSIRALEDATRSIRALEEQLKAVSTQCEEAKHQAAGLKEECTKKQSHLDEMNALQEEMLGSVDEYAGKLKKAHEKVERLEEELEAYHQNEVRARKQMEEAERTADEKMKDLRSKIEAAEHQEQKVQAQCTALQHEKNQLESKLAEVQQNLEDQIQESSTQQQALAASESKCRQVEEMTVELEAALSTALQMMVEKPTDNFEPGQENQLGDGNSDGQEFLLDPSVLFELRLSANISQVEKSQQEQMDQIKTLQVQNSTFVTHFTRVVKQYLSFLRPIAATDRDLHDSLSQLKSGVENGDIAALLQLFPALVEEYIANCSAAHNQDVSKASKPIDNRKARKQKLQQVEVAVPKWQIPSDMELSPDKSDKQFPRAEEEESPFAEQLQLIRDAFQSYKR</sequence>
<protein>
    <submittedName>
        <fullName evidence="3">Uncharacterized protein</fullName>
    </submittedName>
</protein>
<evidence type="ECO:0000313" key="4">
    <source>
        <dbReference type="Proteomes" id="UP000693981"/>
    </source>
</evidence>
<feature type="compositionally biased region" description="Basic and acidic residues" evidence="2">
    <location>
        <begin position="273"/>
        <end position="297"/>
    </location>
</feature>
<feature type="coiled-coil region" evidence="1">
    <location>
        <begin position="206"/>
        <end position="233"/>
    </location>
</feature>
<feature type="compositionally biased region" description="Basic and acidic residues" evidence="2">
    <location>
        <begin position="680"/>
        <end position="691"/>
    </location>
</feature>
<name>A0A8T1WYK3_9STRA</name>
<comment type="caution">
    <text evidence="3">The sequence shown here is derived from an EMBL/GenBank/DDBJ whole genome shotgun (WGS) entry which is preliminary data.</text>
</comment>
<feature type="region of interest" description="Disordered" evidence="2">
    <location>
        <begin position="273"/>
        <end position="308"/>
    </location>
</feature>
<feature type="coiled-coil region" evidence="1">
    <location>
        <begin position="10"/>
        <end position="65"/>
    </location>
</feature>
<proteinExistence type="predicted"/>
<accession>A0A8T1WYK3</accession>
<organism evidence="3 4">
    <name type="scientific">Phytophthora boehmeriae</name>
    <dbReference type="NCBI Taxonomy" id="109152"/>
    <lineage>
        <taxon>Eukaryota</taxon>
        <taxon>Sar</taxon>
        <taxon>Stramenopiles</taxon>
        <taxon>Oomycota</taxon>
        <taxon>Peronosporomycetes</taxon>
        <taxon>Peronosporales</taxon>
        <taxon>Peronosporaceae</taxon>
        <taxon>Phytophthora</taxon>
    </lineage>
</organism>